<comment type="subcellular location">
    <subcellularLocation>
        <location evidence="1">Cell membrane</location>
        <topology evidence="1">Multi-pass membrane protein</topology>
    </subcellularLocation>
    <subcellularLocation>
        <location evidence="9">Membrane</location>
        <topology evidence="9">Multi-pass membrane protein</topology>
    </subcellularLocation>
</comment>
<dbReference type="InterPro" id="IPR013769">
    <property type="entry name" value="Band3_cytoplasmic_dom"/>
</dbReference>
<dbReference type="OrthoDB" id="1735926at2759"/>
<dbReference type="GO" id="GO:0005452">
    <property type="term" value="F:solute:inorganic anion antiporter activity"/>
    <property type="evidence" value="ECO:0007669"/>
    <property type="project" value="InterPro"/>
</dbReference>
<protein>
    <recommendedName>
        <fullName evidence="9">Anion exchange protein</fullName>
    </recommendedName>
</protein>
<comment type="caution">
    <text evidence="13">The sequence shown here is derived from an EMBL/GenBank/DDBJ whole genome shotgun (WGS) entry which is preliminary data.</text>
</comment>
<dbReference type="Pfam" id="PF07565">
    <property type="entry name" value="Band_3_cyto"/>
    <property type="match status" value="1"/>
</dbReference>
<keyword evidence="4" id="KW-1003">Cell membrane</keyword>
<reference evidence="13 14" key="1">
    <citation type="submission" date="2015-12" db="EMBL/GenBank/DDBJ databases">
        <title>The genome of Folsomia candida.</title>
        <authorList>
            <person name="Faddeeva A."/>
            <person name="Derks M.F."/>
            <person name="Anvar Y."/>
            <person name="Smit S."/>
            <person name="Van Straalen N."/>
            <person name="Roelofs D."/>
        </authorList>
    </citation>
    <scope>NUCLEOTIDE SEQUENCE [LARGE SCALE GENOMIC DNA]</scope>
    <source>
        <strain evidence="13 14">VU population</strain>
        <tissue evidence="13">Whole body</tissue>
    </source>
</reference>
<evidence type="ECO:0000256" key="3">
    <source>
        <dbReference type="ARBA" id="ARBA00022448"/>
    </source>
</evidence>
<name>A0A226DGM1_FOLCA</name>
<evidence type="ECO:0000313" key="13">
    <source>
        <dbReference type="EMBL" id="OXA43837.1"/>
    </source>
</evidence>
<keyword evidence="7 9" id="KW-0406">Ion transport</keyword>
<feature type="transmembrane region" description="Helical" evidence="9">
    <location>
        <begin position="607"/>
        <end position="625"/>
    </location>
</feature>
<evidence type="ECO:0000259" key="11">
    <source>
        <dbReference type="Pfam" id="PF00955"/>
    </source>
</evidence>
<gene>
    <name evidence="13" type="ORF">Fcan01_21433</name>
</gene>
<dbReference type="InterPro" id="IPR011531">
    <property type="entry name" value="HCO3_transpt-like_TM_dom"/>
</dbReference>
<dbReference type="PANTHER" id="PTHR11453:SF47">
    <property type="entry name" value="ANION EXCHANGE PROTEIN"/>
    <property type="match status" value="1"/>
</dbReference>
<evidence type="ECO:0000259" key="12">
    <source>
        <dbReference type="Pfam" id="PF07565"/>
    </source>
</evidence>
<feature type="transmembrane region" description="Helical" evidence="9">
    <location>
        <begin position="791"/>
        <end position="809"/>
    </location>
</feature>
<evidence type="ECO:0000313" key="14">
    <source>
        <dbReference type="Proteomes" id="UP000198287"/>
    </source>
</evidence>
<proteinExistence type="inferred from homology"/>
<dbReference type="Gene3D" id="1.10.287.570">
    <property type="entry name" value="Helical hairpin bin"/>
    <property type="match status" value="1"/>
</dbReference>
<dbReference type="AlphaFoldDB" id="A0A226DGM1"/>
<dbReference type="InterPro" id="IPR016152">
    <property type="entry name" value="PTrfase/Anion_transptr"/>
</dbReference>
<evidence type="ECO:0000256" key="5">
    <source>
        <dbReference type="ARBA" id="ARBA00022692"/>
    </source>
</evidence>
<evidence type="ECO:0000256" key="10">
    <source>
        <dbReference type="SAM" id="MobiDB-lite"/>
    </source>
</evidence>
<evidence type="ECO:0000256" key="9">
    <source>
        <dbReference type="RuleBase" id="RU362035"/>
    </source>
</evidence>
<feature type="compositionally biased region" description="Polar residues" evidence="10">
    <location>
        <begin position="352"/>
        <end position="369"/>
    </location>
</feature>
<dbReference type="Proteomes" id="UP000198287">
    <property type="component" value="Unassembled WGS sequence"/>
</dbReference>
<keyword evidence="6 9" id="KW-1133">Transmembrane helix</keyword>
<dbReference type="GO" id="GO:0051453">
    <property type="term" value="P:regulation of intracellular pH"/>
    <property type="evidence" value="ECO:0007669"/>
    <property type="project" value="TreeGrafter"/>
</dbReference>
<feature type="transmembrane region" description="Helical" evidence="9">
    <location>
        <begin position="882"/>
        <end position="901"/>
    </location>
</feature>
<evidence type="ECO:0000256" key="2">
    <source>
        <dbReference type="ARBA" id="ARBA00010993"/>
    </source>
</evidence>
<dbReference type="SUPFAM" id="SSF55804">
    <property type="entry name" value="Phoshotransferase/anion transport protein"/>
    <property type="match status" value="1"/>
</dbReference>
<feature type="domain" description="Band 3 cytoplasmic" evidence="12">
    <location>
        <begin position="163"/>
        <end position="510"/>
    </location>
</feature>
<sequence length="1112" mass="123463">MWSLDEDEIESSSSADTPTNARREDQSPFEEEGTPNYLLRGCDTTSMTSSSPHKKVQFHVGGGAEDEVGMPLQNLNDESSPLPEVGTTGSNRAEQRDYTASAASTGGSVTTPLLLPAIQEERANGSRRPQYQHSMSMVDTVKYGANADMAPTASPNPEMVYGFVELDVLSGGDTGADLSNREWKEMARWIKYEEDLEAGSGRWGRPHVASLSFHSLLKLRQLIERDGVVMLDMEEHDMPGVAYRVVEELANKNLIRPDESPLLMRILLLKHKHVQENAQWFGLKRTNTSAVSLQSLYEDRGKKGGGLPSTTDPCVLVRRNSSMIKMSAPVDIIKSPLQRTASGNYLKPPTSVAASCPTTTTHHVPSSMDSGALKDKRKESCAPSEEDLKWVGRRDTMYRILPNGAAEATMIMVGDYDALRKPIFVFVRLSEPQFMFNITEIPVPARFFSILLVPPSLEMDIIEIGRAFGALMSNKHFYELALRANGRKNLLTGINEFLDDSIVLPPGDWDNHDLLPIHVLQAKSKAIRLRRLKKQISFVRNNDSFVDGITLLPPKKDDSASRGDDSDPFKRTGRLFGGVVNDIRKRFPYYKSDFTDAFNFQCFSTIFFMYFASIGLVITFAGLMGEKTHDLIGMSETLTATSIAGIFYSLVAGQPLIPMGPTGALLVFDEILFNTCGRYGFEFLPLRAWISAWLILITFIVVALEGSVLVKWFTKFTQDIFAALTALLLIFESVNNLVEIYETHPVASPGDKRPIFLHVNTTNYSLVFEETTSPEEMRDGSEEEMSAQPNTALLSTILMLGTFFIGYFLKEFRNSVFLGERTRRALGDFGVPIAILFMVGLDVLVTDTYTTKVKVPVGFQPSSSERGWFINPMGRDNSFSPYVALGAIGPALLLFILIFMSQQICELLISSKERHLTKGSGFHFDLLLVAIINLGAGFFGAPWLCCATVRALGHITALTVYSKNNPPGEKPTIVKVQEQRVTNLSVSILVGCSVLLGPLLALIPMAVLFGVFLYMGVTSLAATQLFDRFSLLFIPVESHPQTSYVRNTPTWKMHLYTLIQILCLALLWLIKSVKAISIAFPLFFILLVPMRLQLTRFYSESELEALDGKPPT</sequence>
<keyword evidence="14" id="KW-1185">Reference proteome</keyword>
<comment type="similarity">
    <text evidence="2 9">Belongs to the anion exchanger (TC 2.A.31) family.</text>
</comment>
<dbReference type="FunFam" id="1.10.287.570:FF:000001">
    <property type="entry name" value="Anion exchange protein"/>
    <property type="match status" value="1"/>
</dbReference>
<evidence type="ECO:0000256" key="7">
    <source>
        <dbReference type="ARBA" id="ARBA00023065"/>
    </source>
</evidence>
<feature type="transmembrane region" description="Helical" evidence="9">
    <location>
        <begin position="1053"/>
        <end position="1070"/>
    </location>
</feature>
<feature type="domain" description="Bicarbonate transporter-like transmembrane" evidence="11">
    <location>
        <begin position="574"/>
        <end position="1109"/>
    </location>
</feature>
<dbReference type="Pfam" id="PF00955">
    <property type="entry name" value="HCO3_cotransp"/>
    <property type="match status" value="1"/>
</dbReference>
<feature type="region of interest" description="Disordered" evidence="10">
    <location>
        <begin position="351"/>
        <end position="380"/>
    </location>
</feature>
<dbReference type="EMBL" id="LNIX01000021">
    <property type="protein sequence ID" value="OXA43837.1"/>
    <property type="molecule type" value="Genomic_DNA"/>
</dbReference>
<dbReference type="GO" id="GO:0005886">
    <property type="term" value="C:plasma membrane"/>
    <property type="evidence" value="ECO:0007669"/>
    <property type="project" value="UniProtKB-SubCell"/>
</dbReference>
<dbReference type="PANTHER" id="PTHR11453">
    <property type="entry name" value="ANION EXCHANGE PROTEIN"/>
    <property type="match status" value="1"/>
</dbReference>
<feature type="transmembrane region" description="Helical" evidence="9">
    <location>
        <begin position="1076"/>
        <end position="1094"/>
    </location>
</feature>
<feature type="compositionally biased region" description="Acidic residues" evidence="10">
    <location>
        <begin position="1"/>
        <end position="10"/>
    </location>
</feature>
<evidence type="ECO:0000256" key="1">
    <source>
        <dbReference type="ARBA" id="ARBA00004651"/>
    </source>
</evidence>
<organism evidence="13 14">
    <name type="scientific">Folsomia candida</name>
    <name type="common">Springtail</name>
    <dbReference type="NCBI Taxonomy" id="158441"/>
    <lineage>
        <taxon>Eukaryota</taxon>
        <taxon>Metazoa</taxon>
        <taxon>Ecdysozoa</taxon>
        <taxon>Arthropoda</taxon>
        <taxon>Hexapoda</taxon>
        <taxon>Collembola</taxon>
        <taxon>Entomobryomorpha</taxon>
        <taxon>Isotomoidea</taxon>
        <taxon>Isotomidae</taxon>
        <taxon>Proisotominae</taxon>
        <taxon>Folsomia</taxon>
    </lineage>
</organism>
<dbReference type="OMA" id="YNANERD"/>
<dbReference type="NCBIfam" id="TIGR00834">
    <property type="entry name" value="ae"/>
    <property type="match status" value="1"/>
</dbReference>
<dbReference type="Gene3D" id="3.40.930.10">
    <property type="entry name" value="Mannitol-specific EII, Chain A"/>
    <property type="match status" value="1"/>
</dbReference>
<feature type="transmembrane region" description="Helical" evidence="9">
    <location>
        <begin position="922"/>
        <end position="944"/>
    </location>
</feature>
<dbReference type="GO" id="GO:0008509">
    <property type="term" value="F:monoatomic anion transmembrane transporter activity"/>
    <property type="evidence" value="ECO:0007669"/>
    <property type="project" value="InterPro"/>
</dbReference>
<feature type="region of interest" description="Disordered" evidence="10">
    <location>
        <begin position="1"/>
        <end position="107"/>
    </location>
</feature>
<dbReference type="GO" id="GO:0015701">
    <property type="term" value="P:bicarbonate transport"/>
    <property type="evidence" value="ECO:0007669"/>
    <property type="project" value="TreeGrafter"/>
</dbReference>
<keyword evidence="5 9" id="KW-0812">Transmembrane</keyword>
<evidence type="ECO:0000256" key="4">
    <source>
        <dbReference type="ARBA" id="ARBA00022475"/>
    </source>
</evidence>
<keyword evidence="3 9" id="KW-0813">Transport</keyword>
<evidence type="ECO:0000256" key="8">
    <source>
        <dbReference type="ARBA" id="ARBA00023136"/>
    </source>
</evidence>
<dbReference type="PRINTS" id="PR01231">
    <property type="entry name" value="HCO3TRNSPORT"/>
</dbReference>
<dbReference type="InterPro" id="IPR003020">
    <property type="entry name" value="HCO3_transpt_euk"/>
</dbReference>
<accession>A0A226DGM1</accession>
<evidence type="ECO:0000256" key="6">
    <source>
        <dbReference type="ARBA" id="ARBA00022989"/>
    </source>
</evidence>
<feature type="transmembrane region" description="Helical" evidence="9">
    <location>
        <begin position="988"/>
        <end position="1014"/>
    </location>
</feature>
<feature type="transmembrane region" description="Helical" evidence="9">
    <location>
        <begin position="688"/>
        <end position="713"/>
    </location>
</feature>
<feature type="transmembrane region" description="Helical" evidence="9">
    <location>
        <begin position="637"/>
        <end position="657"/>
    </location>
</feature>
<keyword evidence="8 9" id="KW-0472">Membrane</keyword>
<feature type="transmembrane region" description="Helical" evidence="9">
    <location>
        <begin position="829"/>
        <end position="846"/>
    </location>
</feature>